<evidence type="ECO:0000259" key="6">
    <source>
        <dbReference type="Pfam" id="PF06803"/>
    </source>
</evidence>
<dbReference type="OrthoDB" id="9800202at2"/>
<dbReference type="RefSeq" id="WP_109731386.1">
    <property type="nucleotide sequence ID" value="NZ_QGDL01000006.1"/>
</dbReference>
<evidence type="ECO:0000256" key="2">
    <source>
        <dbReference type="ARBA" id="ARBA00022692"/>
    </source>
</evidence>
<gene>
    <name evidence="7" type="ORF">A8806_106286</name>
</gene>
<feature type="transmembrane region" description="Helical" evidence="5">
    <location>
        <begin position="28"/>
        <end position="48"/>
    </location>
</feature>
<name>A0A2Y9BDI2_9FIRM</name>
<dbReference type="Proteomes" id="UP000245845">
    <property type="component" value="Unassembled WGS sequence"/>
</dbReference>
<keyword evidence="8" id="KW-1185">Reference proteome</keyword>
<evidence type="ECO:0000256" key="4">
    <source>
        <dbReference type="ARBA" id="ARBA00023136"/>
    </source>
</evidence>
<comment type="subcellular location">
    <subcellularLocation>
        <location evidence="1">Endomembrane system</location>
        <topology evidence="1">Multi-pass membrane protein</topology>
    </subcellularLocation>
</comment>
<dbReference type="AlphaFoldDB" id="A0A2Y9BDI2"/>
<evidence type="ECO:0000256" key="1">
    <source>
        <dbReference type="ARBA" id="ARBA00004127"/>
    </source>
</evidence>
<evidence type="ECO:0000313" key="8">
    <source>
        <dbReference type="Proteomes" id="UP000245845"/>
    </source>
</evidence>
<accession>A0A2Y9BDI2</accession>
<keyword evidence="2 5" id="KW-0812">Transmembrane</keyword>
<keyword evidence="4 5" id="KW-0472">Membrane</keyword>
<feature type="transmembrane region" description="Helical" evidence="5">
    <location>
        <begin position="99"/>
        <end position="121"/>
    </location>
</feature>
<feature type="domain" description="DUF1232" evidence="6">
    <location>
        <begin position="30"/>
        <end position="65"/>
    </location>
</feature>
<dbReference type="InterPro" id="IPR010652">
    <property type="entry name" value="DUF1232"/>
</dbReference>
<organism evidence="7 8">
    <name type="scientific">Faecalicatena orotica</name>
    <dbReference type="NCBI Taxonomy" id="1544"/>
    <lineage>
        <taxon>Bacteria</taxon>
        <taxon>Bacillati</taxon>
        <taxon>Bacillota</taxon>
        <taxon>Clostridia</taxon>
        <taxon>Lachnospirales</taxon>
        <taxon>Lachnospiraceae</taxon>
        <taxon>Faecalicatena</taxon>
    </lineage>
</organism>
<proteinExistence type="predicted"/>
<dbReference type="EMBL" id="QGDL01000006">
    <property type="protein sequence ID" value="PWJ29547.1"/>
    <property type="molecule type" value="Genomic_DNA"/>
</dbReference>
<keyword evidence="3 5" id="KW-1133">Transmembrane helix</keyword>
<comment type="caution">
    <text evidence="7">The sequence shown here is derived from an EMBL/GenBank/DDBJ whole genome shotgun (WGS) entry which is preliminary data.</text>
</comment>
<dbReference type="Pfam" id="PF06803">
    <property type="entry name" value="DUF1232"/>
    <property type="match status" value="1"/>
</dbReference>
<evidence type="ECO:0000313" key="7">
    <source>
        <dbReference type="EMBL" id="PWJ29547.1"/>
    </source>
</evidence>
<evidence type="ECO:0000256" key="5">
    <source>
        <dbReference type="SAM" id="Phobius"/>
    </source>
</evidence>
<dbReference type="GO" id="GO:0012505">
    <property type="term" value="C:endomembrane system"/>
    <property type="evidence" value="ECO:0007669"/>
    <property type="project" value="UniProtKB-SubCell"/>
</dbReference>
<evidence type="ECO:0000256" key="3">
    <source>
        <dbReference type="ARBA" id="ARBA00022989"/>
    </source>
</evidence>
<reference evidence="7 8" key="1">
    <citation type="submission" date="2018-05" db="EMBL/GenBank/DDBJ databases">
        <title>The Hungate 1000. A catalogue of reference genomes from the rumen microbiome.</title>
        <authorList>
            <person name="Kelly W."/>
        </authorList>
    </citation>
    <scope>NUCLEOTIDE SEQUENCE [LARGE SCALE GENOMIC DNA]</scope>
    <source>
        <strain evidence="7 8">NLAE-zl-C242</strain>
    </source>
</reference>
<protein>
    <submittedName>
        <fullName evidence="7">Uncharacterized protein DUF1232</fullName>
    </submittedName>
</protein>
<sequence>MDLKSRIQKLKAEIPAVFLSLKDNETPLIAKFFAAITVAYALSPVDLIPDFIPVLGYLDDLILLPAFIALTIRFIPKPVWEKNLALAIDLWKDGKPQKWYYAVPIILFWVVVIWLIVKAIWL</sequence>